<keyword evidence="3 7" id="KW-0645">Protease</keyword>
<dbReference type="InterPro" id="IPR043504">
    <property type="entry name" value="Peptidase_S1_PA_chymotrypsin"/>
</dbReference>
<evidence type="ECO:0000256" key="5">
    <source>
        <dbReference type="ARBA" id="ARBA00022801"/>
    </source>
</evidence>
<dbReference type="OrthoDB" id="9805367at2"/>
<gene>
    <name evidence="8" type="ORF">HQ47_05300</name>
</gene>
<sequence>MKKNRILSLFLVLSLGFVAGARADEGMWLLQQLAQKHADMQKRGLKLKQYDIYNPDGTSLKDAVVIFDRGCTGEVVSDQGLVLTNHHCGYDAIQQLSSIEHNYLEDGYWAISLKEELPAKGVKITFIDKMEDVTGYVKAELGKNTDPNSMDYLSPRYLKGLAVQKVGKAFLDSNPGVDVEIKAFYDGNKYLMFTTKTYSDIRFVGAPPSSIGKFGSDTDNWMWPRHTGDFSVFRIYADAKGNPAPYSENNVPLRPKRWLNISTQGVKEGSFAMIMGFPGTTHRFYTPAEVDEWKSIDNDIRIRMRAIRQDVMLEQMLADPQIKIMYAAKYAYSQNGYKRAIGANWAIDTKDLRAAKAGQQDDLLKWSKSKGIGKYDRAVRDISDEVSSRKELRRRLWYLDEGIIRSIEFTMAPMLTEEIENILLGSDESKKKSCLEQIRKAFEAYNNKDYSTKVDKLIAKAVLAEYTAQIPEKYWPASLRDGVRKHGSVNACVDYMVDNSVMRSLATFDAMMELPAQKLVETLKNDPVAVFARDVAMEYVQLKKSLAPFDDPISRARRTYVGGLLQQHGDTALWPDANFTMRFTYGMVKGYSPKDGVRYGHQTYLYGVMEKEDPNNWEFVVPEKLKTIFNRKDYGRWGMTMPDGSKRMPIAFCATTHTTGGNSGSPVLDAYGNLIGLNFDRNWEGVGGDIQYLPDYQRSIIVDIRYVMLIIQKYGGCQRLIDEMTFSKK</sequence>
<evidence type="ECO:0000256" key="7">
    <source>
        <dbReference type="RuleBase" id="RU366067"/>
    </source>
</evidence>
<dbReference type="AlphaFoldDB" id="A0A0A2E9Z8"/>
<feature type="chain" id="PRO_5023004633" description="Dipeptidyl-peptidase" evidence="7">
    <location>
        <begin position="24"/>
        <end position="729"/>
    </location>
</feature>
<reference evidence="8 9" key="1">
    <citation type="submission" date="2014-09" db="EMBL/GenBank/DDBJ databases">
        <title>Draft Genome Sequence of Porphyromonas macacae COT-192_OH2859.</title>
        <authorList>
            <person name="Wallis C."/>
            <person name="Deusch O."/>
            <person name="O'Flynn C."/>
            <person name="Davis I."/>
            <person name="Horsfall A."/>
            <person name="Kirkwood N."/>
            <person name="Harris S."/>
            <person name="Eisen J.A."/>
            <person name="Coil D.A."/>
            <person name="Darling A.E."/>
            <person name="Jospin G."/>
            <person name="Alexiev A."/>
        </authorList>
    </citation>
    <scope>NUCLEOTIDE SEQUENCE [LARGE SCALE GENOMIC DNA]</scope>
    <source>
        <strain evidence="9">COT-192 OH2859</strain>
    </source>
</reference>
<protein>
    <recommendedName>
        <fullName evidence="7">Dipeptidyl-peptidase</fullName>
        <ecNumber evidence="7">3.4.14.-</ecNumber>
    </recommendedName>
</protein>
<evidence type="ECO:0000256" key="1">
    <source>
        <dbReference type="ARBA" id="ARBA00010491"/>
    </source>
</evidence>
<evidence type="ECO:0000313" key="9">
    <source>
        <dbReference type="Proteomes" id="UP000030103"/>
    </source>
</evidence>
<dbReference type="Gene3D" id="2.40.10.10">
    <property type="entry name" value="Trypsin-like serine proteases"/>
    <property type="match status" value="1"/>
</dbReference>
<dbReference type="InterPro" id="IPR019500">
    <property type="entry name" value="Pep_S46"/>
</dbReference>
<dbReference type="STRING" id="28115.HQ47_05300"/>
<dbReference type="EMBL" id="JRFA01000014">
    <property type="protein sequence ID" value="KGN74457.1"/>
    <property type="molecule type" value="Genomic_DNA"/>
</dbReference>
<dbReference type="GO" id="GO:0006508">
    <property type="term" value="P:proteolysis"/>
    <property type="evidence" value="ECO:0007669"/>
    <property type="project" value="UniProtKB-KW"/>
</dbReference>
<dbReference type="InterPro" id="IPR009003">
    <property type="entry name" value="Peptidase_S1_PA"/>
</dbReference>
<feature type="signal peptide" evidence="7">
    <location>
        <begin position="1"/>
        <end position="23"/>
    </location>
</feature>
<comment type="similarity">
    <text evidence="1 7">Belongs to the peptidase S46 family.</text>
</comment>
<keyword evidence="5 7" id="KW-0378">Hydrolase</keyword>
<comment type="caution">
    <text evidence="8">The sequence shown here is derived from an EMBL/GenBank/DDBJ whole genome shotgun (WGS) entry which is preliminary data.</text>
</comment>
<keyword evidence="2 7" id="KW-0031">Aminopeptidase</keyword>
<evidence type="ECO:0000313" key="8">
    <source>
        <dbReference type="EMBL" id="KGN74457.1"/>
    </source>
</evidence>
<dbReference type="Pfam" id="PF10459">
    <property type="entry name" value="Peptidase_S46"/>
    <property type="match status" value="1"/>
</dbReference>
<dbReference type="PANTHER" id="PTHR38469">
    <property type="entry name" value="PERIPLASMIC PEPTIDASE SUBFAMILY S1B"/>
    <property type="match status" value="1"/>
</dbReference>
<name>A0A0A2E9Z8_9PORP</name>
<dbReference type="GO" id="GO:0008239">
    <property type="term" value="F:dipeptidyl-peptidase activity"/>
    <property type="evidence" value="ECO:0007669"/>
    <property type="project" value="UniProtKB-UniRule"/>
</dbReference>
<evidence type="ECO:0000256" key="6">
    <source>
        <dbReference type="ARBA" id="ARBA00022825"/>
    </source>
</evidence>
<keyword evidence="4 7" id="KW-0732">Signal</keyword>
<dbReference type="SUPFAM" id="SSF50494">
    <property type="entry name" value="Trypsin-like serine proteases"/>
    <property type="match status" value="1"/>
</dbReference>
<organism evidence="8 9">
    <name type="scientific">Porphyromonas macacae</name>
    <dbReference type="NCBI Taxonomy" id="28115"/>
    <lineage>
        <taxon>Bacteria</taxon>
        <taxon>Pseudomonadati</taxon>
        <taxon>Bacteroidota</taxon>
        <taxon>Bacteroidia</taxon>
        <taxon>Bacteroidales</taxon>
        <taxon>Porphyromonadaceae</taxon>
        <taxon>Porphyromonas</taxon>
    </lineage>
</organism>
<proteinExistence type="inferred from homology"/>
<evidence type="ECO:0000256" key="2">
    <source>
        <dbReference type="ARBA" id="ARBA00022438"/>
    </source>
</evidence>
<evidence type="ECO:0000256" key="4">
    <source>
        <dbReference type="ARBA" id="ARBA00022729"/>
    </source>
</evidence>
<dbReference type="GO" id="GO:0043171">
    <property type="term" value="P:peptide catabolic process"/>
    <property type="evidence" value="ECO:0007669"/>
    <property type="project" value="UniProtKB-UniRule"/>
</dbReference>
<keyword evidence="9" id="KW-1185">Reference proteome</keyword>
<dbReference type="eggNOG" id="COG3591">
    <property type="taxonomic scope" value="Bacteria"/>
</dbReference>
<dbReference type="PANTHER" id="PTHR38469:SF1">
    <property type="entry name" value="PERIPLASMIC PEPTIDASE SUBFAMILY S1B"/>
    <property type="match status" value="1"/>
</dbReference>
<accession>A0A0A2E9Z8</accession>
<dbReference type="Proteomes" id="UP000030103">
    <property type="component" value="Unassembled WGS sequence"/>
</dbReference>
<comment type="function">
    <text evidence="7">Catalyzes the removal of dipeptides from the N-terminus of oligopeptides.</text>
</comment>
<keyword evidence="6 7" id="KW-0720">Serine protease</keyword>
<dbReference type="GO" id="GO:0070009">
    <property type="term" value="F:serine-type aminopeptidase activity"/>
    <property type="evidence" value="ECO:0007669"/>
    <property type="project" value="UniProtKB-UniRule"/>
</dbReference>
<dbReference type="EC" id="3.4.14.-" evidence="7"/>
<evidence type="ECO:0000256" key="3">
    <source>
        <dbReference type="ARBA" id="ARBA00022670"/>
    </source>
</evidence>
<dbReference type="RefSeq" id="WP_036873795.1">
    <property type="nucleotide sequence ID" value="NZ_JRFA01000014.1"/>
</dbReference>